<dbReference type="Proteomes" id="UP000026915">
    <property type="component" value="Chromosome 10"/>
</dbReference>
<dbReference type="AlphaFoldDB" id="A0A061FQ06"/>
<evidence type="ECO:0000313" key="2">
    <source>
        <dbReference type="Proteomes" id="UP000026915"/>
    </source>
</evidence>
<accession>A0A061FQ06</accession>
<organism evidence="1 2">
    <name type="scientific">Theobroma cacao</name>
    <name type="common">Cacao</name>
    <name type="synonym">Cocoa</name>
    <dbReference type="NCBI Taxonomy" id="3641"/>
    <lineage>
        <taxon>Eukaryota</taxon>
        <taxon>Viridiplantae</taxon>
        <taxon>Streptophyta</taxon>
        <taxon>Embryophyta</taxon>
        <taxon>Tracheophyta</taxon>
        <taxon>Spermatophyta</taxon>
        <taxon>Magnoliopsida</taxon>
        <taxon>eudicotyledons</taxon>
        <taxon>Gunneridae</taxon>
        <taxon>Pentapetalae</taxon>
        <taxon>rosids</taxon>
        <taxon>malvids</taxon>
        <taxon>Malvales</taxon>
        <taxon>Malvaceae</taxon>
        <taxon>Byttnerioideae</taxon>
        <taxon>Theobroma</taxon>
    </lineage>
</organism>
<gene>
    <name evidence="1" type="ORF">TCM_044492</name>
</gene>
<evidence type="ECO:0000313" key="1">
    <source>
        <dbReference type="EMBL" id="EOY19395.1"/>
    </source>
</evidence>
<proteinExistence type="predicted"/>
<dbReference type="PANTHER" id="PTHR33116">
    <property type="entry name" value="REVERSE TRANSCRIPTASE ZINC-BINDING DOMAIN-CONTAINING PROTEIN-RELATED-RELATED"/>
    <property type="match status" value="1"/>
</dbReference>
<keyword evidence="2" id="KW-1185">Reference proteome</keyword>
<sequence>MSLFKISHGIPDEIKKLQRCFLWGGANNNRGMHFIRWDIVWHEKKNEGLGLVDLETKNRSLLTKWIWRYGNEREHIWRKIVTAKNDYDPHALLPKATVSRNCSKVWKYIISPLISTDKFFLQVKANLGVTIKESQEYIFRNPNLVSIVSKSKLVKGITLWEAPLLGWVKFNVDGASTVGDDWWVVFSHWIDVAVMAVRMFGGVYWPQDNAINNSGRELRSDMRLSFKQGFIAVFGPNMQIIFPSWLLRKVMVH</sequence>
<dbReference type="HOGENOM" id="CLU_1100124_0_0_1"/>
<reference evidence="1 2" key="1">
    <citation type="journal article" date="2013" name="Genome Biol.">
        <title>The genome sequence of the most widely cultivated cacao type and its use to identify candidate genes regulating pod color.</title>
        <authorList>
            <person name="Motamayor J.C."/>
            <person name="Mockaitis K."/>
            <person name="Schmutz J."/>
            <person name="Haiminen N."/>
            <person name="Iii D.L."/>
            <person name="Cornejo O."/>
            <person name="Findley S.D."/>
            <person name="Zheng P."/>
            <person name="Utro F."/>
            <person name="Royaert S."/>
            <person name="Saski C."/>
            <person name="Jenkins J."/>
            <person name="Podicheti R."/>
            <person name="Zhao M."/>
            <person name="Scheffler B.E."/>
            <person name="Stack J.C."/>
            <person name="Feltus F.A."/>
            <person name="Mustiga G.M."/>
            <person name="Amores F."/>
            <person name="Phillips W."/>
            <person name="Marelli J.P."/>
            <person name="May G.D."/>
            <person name="Shapiro H."/>
            <person name="Ma J."/>
            <person name="Bustamante C.D."/>
            <person name="Schnell R.J."/>
            <person name="Main D."/>
            <person name="Gilbert D."/>
            <person name="Parida L."/>
            <person name="Kuhn D.N."/>
        </authorList>
    </citation>
    <scope>NUCLEOTIDE SEQUENCE [LARGE SCALE GENOMIC DNA]</scope>
    <source>
        <strain evidence="2">cv. Matina 1-6</strain>
    </source>
</reference>
<dbReference type="PANTHER" id="PTHR33116:SF75">
    <property type="entry name" value="RIBONUCLEASE H PROTEIN"/>
    <property type="match status" value="1"/>
</dbReference>
<dbReference type="EMBL" id="CM001888">
    <property type="protein sequence ID" value="EOY19395.1"/>
    <property type="molecule type" value="Genomic_DNA"/>
</dbReference>
<dbReference type="eggNOG" id="ENOG502SZ4J">
    <property type="taxonomic scope" value="Eukaryota"/>
</dbReference>
<name>A0A061FQ06_THECC</name>
<dbReference type="Gramene" id="EOY19395">
    <property type="protein sequence ID" value="EOY19395"/>
    <property type="gene ID" value="TCM_044492"/>
</dbReference>
<dbReference type="InParanoid" id="A0A061FQ06"/>
<protein>
    <submittedName>
        <fullName evidence="1">Uncharacterized protein</fullName>
    </submittedName>
</protein>